<dbReference type="EMBL" id="AP024488">
    <property type="protein sequence ID" value="BCS97913.1"/>
    <property type="molecule type" value="Genomic_DNA"/>
</dbReference>
<gene>
    <name evidence="4" type="ORF">DSLASN_35450</name>
</gene>
<dbReference type="Proteomes" id="UP001320148">
    <property type="component" value="Chromosome"/>
</dbReference>
<evidence type="ECO:0008006" key="6">
    <source>
        <dbReference type="Google" id="ProtNLM"/>
    </source>
</evidence>
<reference evidence="4 5" key="1">
    <citation type="submission" date="2021-02" db="EMBL/GenBank/DDBJ databases">
        <title>Complete genome of Desulfoluna sp. strain ASN36.</title>
        <authorList>
            <person name="Takahashi A."/>
            <person name="Kojima H."/>
            <person name="Fukui M."/>
        </authorList>
    </citation>
    <scope>NUCLEOTIDE SEQUENCE [LARGE SCALE GENOMIC DNA]</scope>
    <source>
        <strain evidence="4 5">ASN36</strain>
    </source>
</reference>
<keyword evidence="2" id="KW-0488">Methylation</keyword>
<protein>
    <recommendedName>
        <fullName evidence="6">Prepilin-type N-terminal cleavage/methylation domain-containing protein</fullName>
    </recommendedName>
</protein>
<dbReference type="RefSeq" id="WP_276574638.1">
    <property type="nucleotide sequence ID" value="NZ_AP024488.1"/>
</dbReference>
<dbReference type="PANTHER" id="PTHR30093">
    <property type="entry name" value="GENERAL SECRETION PATHWAY PROTEIN G"/>
    <property type="match status" value="1"/>
</dbReference>
<evidence type="ECO:0000313" key="5">
    <source>
        <dbReference type="Proteomes" id="UP001320148"/>
    </source>
</evidence>
<dbReference type="InterPro" id="IPR012902">
    <property type="entry name" value="N_methyl_site"/>
</dbReference>
<proteinExistence type="inferred from homology"/>
<keyword evidence="3" id="KW-0472">Membrane</keyword>
<dbReference type="SUPFAM" id="SSF54523">
    <property type="entry name" value="Pili subunits"/>
    <property type="match status" value="1"/>
</dbReference>
<evidence type="ECO:0000256" key="2">
    <source>
        <dbReference type="ARBA" id="ARBA00022481"/>
    </source>
</evidence>
<evidence type="ECO:0000256" key="1">
    <source>
        <dbReference type="ARBA" id="ARBA00005233"/>
    </source>
</evidence>
<dbReference type="InterPro" id="IPR045584">
    <property type="entry name" value="Pilin-like"/>
</dbReference>
<dbReference type="PROSITE" id="PS00409">
    <property type="entry name" value="PROKAR_NTER_METHYL"/>
    <property type="match status" value="1"/>
</dbReference>
<dbReference type="PANTHER" id="PTHR30093:SF34">
    <property type="entry name" value="PREPILIN PEPTIDASE-DEPENDENT PROTEIN D"/>
    <property type="match status" value="1"/>
</dbReference>
<feature type="transmembrane region" description="Helical" evidence="3">
    <location>
        <begin position="12"/>
        <end position="33"/>
    </location>
</feature>
<accession>A0ABN6F6C6</accession>
<keyword evidence="3" id="KW-0812">Transmembrane</keyword>
<comment type="similarity">
    <text evidence="1">Belongs to the N-Me-Phe pilin family.</text>
</comment>
<sequence length="165" mass="18566">METTSRWKSQRGFTLIELMTVIAIIGILATIAVPNYRQYILKAEAVELVGKMDMIKTALTVTYAENDAYPDFKRAAAGEAPTSLKSLLTDEVFRGPDTIQLRLKSGAPSSWRWQQGVYEENEPYLVIGSAQWGKADNLLIALQHIVGPDKFKFYLGHSWARIKLM</sequence>
<name>A0ABN6F6C6_9BACT</name>
<evidence type="ECO:0000313" key="4">
    <source>
        <dbReference type="EMBL" id="BCS97913.1"/>
    </source>
</evidence>
<evidence type="ECO:0000256" key="3">
    <source>
        <dbReference type="SAM" id="Phobius"/>
    </source>
</evidence>
<dbReference type="NCBIfam" id="TIGR02532">
    <property type="entry name" value="IV_pilin_GFxxxE"/>
    <property type="match status" value="1"/>
</dbReference>
<keyword evidence="5" id="KW-1185">Reference proteome</keyword>
<keyword evidence="3" id="KW-1133">Transmembrane helix</keyword>
<organism evidence="4 5">
    <name type="scientific">Desulfoluna limicola</name>
    <dbReference type="NCBI Taxonomy" id="2810562"/>
    <lineage>
        <taxon>Bacteria</taxon>
        <taxon>Pseudomonadati</taxon>
        <taxon>Thermodesulfobacteriota</taxon>
        <taxon>Desulfobacteria</taxon>
        <taxon>Desulfobacterales</taxon>
        <taxon>Desulfolunaceae</taxon>
        <taxon>Desulfoluna</taxon>
    </lineage>
</organism>
<dbReference type="Gene3D" id="3.30.700.10">
    <property type="entry name" value="Glycoprotein, Type 4 Pilin"/>
    <property type="match status" value="1"/>
</dbReference>
<dbReference type="Pfam" id="PF07963">
    <property type="entry name" value="N_methyl"/>
    <property type="match status" value="1"/>
</dbReference>